<evidence type="ECO:0000256" key="1">
    <source>
        <dbReference type="ARBA" id="ARBA00037999"/>
    </source>
</evidence>
<evidence type="ECO:0000313" key="6">
    <source>
        <dbReference type="Proteomes" id="UP001597108"/>
    </source>
</evidence>
<dbReference type="PROSITE" id="PS51371">
    <property type="entry name" value="CBS"/>
    <property type="match status" value="1"/>
</dbReference>
<evidence type="ECO:0000313" key="5">
    <source>
        <dbReference type="EMBL" id="MFD0982582.1"/>
    </source>
</evidence>
<protein>
    <submittedName>
        <fullName evidence="5">Aminotransferase class V-fold PLP-dependent enzyme</fullName>
    </submittedName>
</protein>
<keyword evidence="5" id="KW-0032">Aminotransferase</keyword>
<comment type="similarity">
    <text evidence="1 3">Belongs to the DegT/DnrJ/EryC1 family.</text>
</comment>
<keyword evidence="2" id="KW-0129">CBS domain</keyword>
<dbReference type="Gene3D" id="3.40.640.10">
    <property type="entry name" value="Type I PLP-dependent aspartate aminotransferase-like (Major domain)"/>
    <property type="match status" value="1"/>
</dbReference>
<evidence type="ECO:0000259" key="4">
    <source>
        <dbReference type="PROSITE" id="PS51371"/>
    </source>
</evidence>
<proteinExistence type="inferred from homology"/>
<gene>
    <name evidence="5" type="ORF">ACFQ2S_23370</name>
</gene>
<comment type="caution">
    <text evidence="5">The sequence shown here is derived from an EMBL/GenBank/DDBJ whole genome shotgun (WGS) entry which is preliminary data.</text>
</comment>
<dbReference type="CDD" id="cd00616">
    <property type="entry name" value="AHBA_syn"/>
    <property type="match status" value="1"/>
</dbReference>
<name>A0ABW3IWL3_9RHOB</name>
<dbReference type="InterPro" id="IPR000653">
    <property type="entry name" value="DegT/StrS_aminotransferase"/>
</dbReference>
<organism evidence="5 6">
    <name type="scientific">Tropicimonas aquimaris</name>
    <dbReference type="NCBI Taxonomy" id="914152"/>
    <lineage>
        <taxon>Bacteria</taxon>
        <taxon>Pseudomonadati</taxon>
        <taxon>Pseudomonadota</taxon>
        <taxon>Alphaproteobacteria</taxon>
        <taxon>Rhodobacterales</taxon>
        <taxon>Roseobacteraceae</taxon>
        <taxon>Tropicimonas</taxon>
    </lineage>
</organism>
<dbReference type="Pfam" id="PF00571">
    <property type="entry name" value="CBS"/>
    <property type="match status" value="1"/>
</dbReference>
<keyword evidence="6" id="KW-1185">Reference proteome</keyword>
<dbReference type="SUPFAM" id="SSF53383">
    <property type="entry name" value="PLP-dependent transferases"/>
    <property type="match status" value="1"/>
</dbReference>
<dbReference type="InterPro" id="IPR015424">
    <property type="entry name" value="PyrdxlP-dep_Trfase"/>
</dbReference>
<dbReference type="PANTHER" id="PTHR30244">
    <property type="entry name" value="TRANSAMINASE"/>
    <property type="match status" value="1"/>
</dbReference>
<reference evidence="6" key="1">
    <citation type="journal article" date="2019" name="Int. J. Syst. Evol. Microbiol.">
        <title>The Global Catalogue of Microorganisms (GCM) 10K type strain sequencing project: providing services to taxonomists for standard genome sequencing and annotation.</title>
        <authorList>
            <consortium name="The Broad Institute Genomics Platform"/>
            <consortium name="The Broad Institute Genome Sequencing Center for Infectious Disease"/>
            <person name="Wu L."/>
            <person name="Ma J."/>
        </authorList>
    </citation>
    <scope>NUCLEOTIDE SEQUENCE [LARGE SCALE GENOMIC DNA]</scope>
    <source>
        <strain evidence="6">CCUG 60524</strain>
    </source>
</reference>
<dbReference type="Gene3D" id="3.10.580.10">
    <property type="entry name" value="CBS-domain"/>
    <property type="match status" value="1"/>
</dbReference>
<dbReference type="InterPro" id="IPR046342">
    <property type="entry name" value="CBS_dom_sf"/>
</dbReference>
<dbReference type="Proteomes" id="UP001597108">
    <property type="component" value="Unassembled WGS sequence"/>
</dbReference>
<keyword evidence="5" id="KW-0808">Transferase</keyword>
<dbReference type="Gene3D" id="3.90.1150.10">
    <property type="entry name" value="Aspartate Aminotransferase, domain 1"/>
    <property type="match status" value="1"/>
</dbReference>
<dbReference type="EMBL" id="JBHTJT010000060">
    <property type="protein sequence ID" value="MFD0982582.1"/>
    <property type="molecule type" value="Genomic_DNA"/>
</dbReference>
<dbReference type="Pfam" id="PF01041">
    <property type="entry name" value="DegT_DnrJ_EryC1"/>
    <property type="match status" value="1"/>
</dbReference>
<dbReference type="SUPFAM" id="SSF54631">
    <property type="entry name" value="CBS-domain pair"/>
    <property type="match status" value="1"/>
</dbReference>
<dbReference type="InterPro" id="IPR000644">
    <property type="entry name" value="CBS_dom"/>
</dbReference>
<feature type="domain" description="CBS" evidence="4">
    <location>
        <begin position="1"/>
        <end position="63"/>
    </location>
</feature>
<dbReference type="InterPro" id="IPR015421">
    <property type="entry name" value="PyrdxlP-dep_Trfase_major"/>
</dbReference>
<dbReference type="GO" id="GO:0008483">
    <property type="term" value="F:transaminase activity"/>
    <property type="evidence" value="ECO:0007669"/>
    <property type="project" value="UniProtKB-KW"/>
</dbReference>
<sequence length="497" mass="53784">MDSPELLSNLLIDETTELRDVLRALDQTGLRIVFVTDASSRLVGAISDGDMRRGLLAGHGLDEPASAVMNKNFITLPESLPESEARAHVSDRITVIPIVDGVGRAQRFVLEKDPEFIPAAEPLLGGNEISYVVDCLSSGWISSQGAYVAAFENAFAKLTGVPVGQAITVSNGTVALQLALAALDVGPGDEVIVPDLTFAATLNAVLHVGASPVIVDVDPIQLTMDPTAVRAAITSRTRAIMPVHLYGQMSDMGKLGEIAREHGLLVIEDAAEALGSRLGSRHAGTLGDAGTFSFFANKLITTGEGGMVVFSDPEVAARARVLRDHGMDTKKRYWHLEAGFNFRLTNLQAAIGLAQLEKVDELLAAKIRLAGSYTERLADLSELIILPEVDPNNVHSFWNFVVLFRDIFAGDVADQMLRFMRARKIDSRRLFYPMHVMPPYANLRRIGDCPNSVSASRTGVAFPASPKLTEKQIDDICKTFRSGIEMLNVKRLSAIGR</sequence>
<evidence type="ECO:0000256" key="3">
    <source>
        <dbReference type="RuleBase" id="RU004508"/>
    </source>
</evidence>
<dbReference type="RefSeq" id="WP_386078751.1">
    <property type="nucleotide sequence ID" value="NZ_JBHTJT010000060.1"/>
</dbReference>
<dbReference type="PANTHER" id="PTHR30244:SF34">
    <property type="entry name" value="DTDP-4-AMINO-4,6-DIDEOXYGALACTOSE TRANSAMINASE"/>
    <property type="match status" value="1"/>
</dbReference>
<keyword evidence="3" id="KW-0663">Pyridoxal phosphate</keyword>
<dbReference type="InterPro" id="IPR015422">
    <property type="entry name" value="PyrdxlP-dep_Trfase_small"/>
</dbReference>
<accession>A0ABW3IWL3</accession>
<evidence type="ECO:0000256" key="2">
    <source>
        <dbReference type="PROSITE-ProRule" id="PRU00703"/>
    </source>
</evidence>